<feature type="domain" description="Ig-like" evidence="7">
    <location>
        <begin position="1"/>
        <end position="137"/>
    </location>
</feature>
<dbReference type="InterPro" id="IPR050504">
    <property type="entry name" value="IgSF_BTN/MOG"/>
</dbReference>
<dbReference type="GO" id="GO:0050852">
    <property type="term" value="P:T cell receptor signaling pathway"/>
    <property type="evidence" value="ECO:0000318"/>
    <property type="project" value="GO_Central"/>
</dbReference>
<dbReference type="InterPro" id="IPR007110">
    <property type="entry name" value="Ig-like_dom"/>
</dbReference>
<dbReference type="GO" id="GO:0009897">
    <property type="term" value="C:external side of plasma membrane"/>
    <property type="evidence" value="ECO:0000318"/>
    <property type="project" value="GO_Central"/>
</dbReference>
<evidence type="ECO:0000313" key="9">
    <source>
        <dbReference type="Proteomes" id="UP000018468"/>
    </source>
</evidence>
<evidence type="ECO:0000256" key="3">
    <source>
        <dbReference type="ARBA" id="ARBA00022989"/>
    </source>
</evidence>
<dbReference type="EMBL" id="AHAT01035045">
    <property type="status" value="NOT_ANNOTATED_CDS"/>
    <property type="molecule type" value="Genomic_DNA"/>
</dbReference>
<dbReference type="InterPro" id="IPR036179">
    <property type="entry name" value="Ig-like_dom_sf"/>
</dbReference>
<dbReference type="GO" id="GO:0001817">
    <property type="term" value="P:regulation of cytokine production"/>
    <property type="evidence" value="ECO:0000318"/>
    <property type="project" value="GO_Central"/>
</dbReference>
<dbReference type="PANTHER" id="PTHR24100">
    <property type="entry name" value="BUTYROPHILIN"/>
    <property type="match status" value="1"/>
</dbReference>
<evidence type="ECO:0000256" key="2">
    <source>
        <dbReference type="ARBA" id="ARBA00022692"/>
    </source>
</evidence>
<dbReference type="GeneTree" id="ENSGT01120000271914"/>
<dbReference type="FunFam" id="2.60.40.10:FF:000183">
    <property type="entry name" value="Myelin-oligodendrocyte glycoprotein"/>
    <property type="match status" value="1"/>
</dbReference>
<dbReference type="SMART" id="SM00406">
    <property type="entry name" value="IGv"/>
    <property type="match status" value="1"/>
</dbReference>
<dbReference type="Ensembl" id="ENSLOCT00000002546.1">
    <property type="protein sequence ID" value="ENSLOCP00000002540.1"/>
    <property type="gene ID" value="ENSLOCG00000002167.1"/>
</dbReference>
<keyword evidence="6" id="KW-0393">Immunoglobulin domain</keyword>
<keyword evidence="9" id="KW-1185">Reference proteome</keyword>
<reference evidence="8" key="2">
    <citation type="submission" date="2025-08" db="UniProtKB">
        <authorList>
            <consortium name="Ensembl"/>
        </authorList>
    </citation>
    <scope>IDENTIFICATION</scope>
</reference>
<dbReference type="InParanoid" id="W5M2D2"/>
<dbReference type="PROSITE" id="PS50835">
    <property type="entry name" value="IG_LIKE"/>
    <property type="match status" value="2"/>
</dbReference>
<keyword evidence="4" id="KW-0472">Membrane</keyword>
<dbReference type="InterPro" id="IPR013106">
    <property type="entry name" value="Ig_V-set"/>
</dbReference>
<dbReference type="EMBL" id="AHAT01035046">
    <property type="status" value="NOT_ANNOTATED_CDS"/>
    <property type="molecule type" value="Genomic_DNA"/>
</dbReference>
<reference evidence="9" key="1">
    <citation type="submission" date="2011-12" db="EMBL/GenBank/DDBJ databases">
        <title>The Draft Genome of Lepisosteus oculatus.</title>
        <authorList>
            <consortium name="The Broad Institute Genome Assembly &amp; Analysis Group"/>
            <consortium name="Computational R&amp;D Group"/>
            <consortium name="and Sequencing Platform"/>
            <person name="Di Palma F."/>
            <person name="Alfoldi J."/>
            <person name="Johnson J."/>
            <person name="Berlin A."/>
            <person name="Gnerre S."/>
            <person name="Jaffe D."/>
            <person name="MacCallum I."/>
            <person name="Young S."/>
            <person name="Walker B.J."/>
            <person name="Lander E.S."/>
            <person name="Lindblad-Toh K."/>
        </authorList>
    </citation>
    <scope>NUCLEOTIDE SEQUENCE [LARGE SCALE GENOMIC DNA]</scope>
</reference>
<sequence length="232" mass="26378">PTVFKETSKLCMYVLKICHISNHANVDKFEVIVPLVPVVADEGSDIVLPCKLSPQTSVIGMHVRWFRQKFSEYVYLYKDKMETVGSGYEGRASLFSTELEKGNVSLLLKEVKISDEGPYKCHVSRLESFAEPQLQLTVKRQGSVPLIEVEKLEKDSLKLRCSSQGWYPEPQMVWMDKKGRNITFTAEPARQQDKNSPFSVSSHLYMMRSSNEEVTCVVGPKDRTAHTAQLRT</sequence>
<dbReference type="GO" id="GO:0005102">
    <property type="term" value="F:signaling receptor binding"/>
    <property type="evidence" value="ECO:0000318"/>
    <property type="project" value="GO_Central"/>
</dbReference>
<dbReference type="Pfam" id="PF22705">
    <property type="entry name" value="C2-set_3"/>
    <property type="match status" value="1"/>
</dbReference>
<evidence type="ECO:0000313" key="8">
    <source>
        <dbReference type="Ensembl" id="ENSLOCP00000002540.1"/>
    </source>
</evidence>
<dbReference type="Pfam" id="PF07686">
    <property type="entry name" value="V-set"/>
    <property type="match status" value="1"/>
</dbReference>
<dbReference type="SUPFAM" id="SSF48726">
    <property type="entry name" value="Immunoglobulin"/>
    <property type="match status" value="2"/>
</dbReference>
<evidence type="ECO:0000256" key="5">
    <source>
        <dbReference type="ARBA" id="ARBA00023157"/>
    </source>
</evidence>
<comment type="subcellular location">
    <subcellularLocation>
        <location evidence="1">Membrane</location>
    </subcellularLocation>
</comment>
<dbReference type="AlphaFoldDB" id="W5M2D2"/>
<dbReference type="InterPro" id="IPR053896">
    <property type="entry name" value="BTN3A2-like_Ig-C"/>
</dbReference>
<feature type="domain" description="Ig-like" evidence="7">
    <location>
        <begin position="145"/>
        <end position="218"/>
    </location>
</feature>
<evidence type="ECO:0000259" key="7">
    <source>
        <dbReference type="PROSITE" id="PS50835"/>
    </source>
</evidence>
<accession>W5M2D2</accession>
<name>W5M2D2_LEPOC</name>
<protein>
    <recommendedName>
        <fullName evidence="7">Ig-like domain-containing protein</fullName>
    </recommendedName>
</protein>
<proteinExistence type="predicted"/>
<dbReference type="InterPro" id="IPR013783">
    <property type="entry name" value="Ig-like_fold"/>
</dbReference>
<dbReference type="OMA" id="ADRHVNK"/>
<dbReference type="EMBL" id="AHAT01035047">
    <property type="status" value="NOT_ANNOTATED_CDS"/>
    <property type="molecule type" value="Genomic_DNA"/>
</dbReference>
<dbReference type="SMART" id="SM00409">
    <property type="entry name" value="IG"/>
    <property type="match status" value="1"/>
</dbReference>
<dbReference type="eggNOG" id="ENOG502QSRZ">
    <property type="taxonomic scope" value="Eukaryota"/>
</dbReference>
<dbReference type="PANTHER" id="PTHR24100:SF130">
    <property type="entry name" value="BUTYROPHILIN-LIKE PROTEIN 9"/>
    <property type="match status" value="1"/>
</dbReference>
<dbReference type="Bgee" id="ENSLOCG00000002167">
    <property type="expression patterns" value="Expressed in intestine and 12 other cell types or tissues"/>
</dbReference>
<organism evidence="8 9">
    <name type="scientific">Lepisosteus oculatus</name>
    <name type="common">Spotted gar</name>
    <dbReference type="NCBI Taxonomy" id="7918"/>
    <lineage>
        <taxon>Eukaryota</taxon>
        <taxon>Metazoa</taxon>
        <taxon>Chordata</taxon>
        <taxon>Craniata</taxon>
        <taxon>Vertebrata</taxon>
        <taxon>Euteleostomi</taxon>
        <taxon>Actinopterygii</taxon>
        <taxon>Neopterygii</taxon>
        <taxon>Holostei</taxon>
        <taxon>Semionotiformes</taxon>
        <taxon>Lepisosteidae</taxon>
        <taxon>Lepisosteus</taxon>
    </lineage>
</organism>
<dbReference type="Proteomes" id="UP000018468">
    <property type="component" value="Linkage group LG5"/>
</dbReference>
<dbReference type="FunFam" id="2.60.40.10:FF:002319">
    <property type="entry name" value="Zgc:162154"/>
    <property type="match status" value="1"/>
</dbReference>
<evidence type="ECO:0000256" key="4">
    <source>
        <dbReference type="ARBA" id="ARBA00023136"/>
    </source>
</evidence>
<keyword evidence="5" id="KW-1015">Disulfide bond</keyword>
<evidence type="ECO:0000256" key="1">
    <source>
        <dbReference type="ARBA" id="ARBA00004370"/>
    </source>
</evidence>
<dbReference type="Gene3D" id="2.60.40.10">
    <property type="entry name" value="Immunoglobulins"/>
    <property type="match status" value="2"/>
</dbReference>
<reference evidence="8" key="3">
    <citation type="submission" date="2025-09" db="UniProtKB">
        <authorList>
            <consortium name="Ensembl"/>
        </authorList>
    </citation>
    <scope>IDENTIFICATION</scope>
</reference>
<keyword evidence="2" id="KW-0812">Transmembrane</keyword>
<evidence type="ECO:0000256" key="6">
    <source>
        <dbReference type="ARBA" id="ARBA00023319"/>
    </source>
</evidence>
<keyword evidence="3" id="KW-1133">Transmembrane helix</keyword>
<dbReference type="InterPro" id="IPR003599">
    <property type="entry name" value="Ig_sub"/>
</dbReference>